<gene>
    <name evidence="3" type="primary">yvcK</name>
    <name evidence="3" type="ORF">ACFO0S_08825</name>
</gene>
<dbReference type="NCBIfam" id="TIGR01826">
    <property type="entry name" value="CofD_related"/>
    <property type="match status" value="1"/>
</dbReference>
<dbReference type="PANTHER" id="PTHR30135:SF3">
    <property type="entry name" value="GLUCONEOGENESIS FACTOR-RELATED"/>
    <property type="match status" value="1"/>
</dbReference>
<keyword evidence="4" id="KW-1185">Reference proteome</keyword>
<proteinExistence type="inferred from homology"/>
<dbReference type="EMBL" id="JBHSEF010000022">
    <property type="protein sequence ID" value="MFC4355147.1"/>
    <property type="molecule type" value="Genomic_DNA"/>
</dbReference>
<dbReference type="RefSeq" id="WP_378141509.1">
    <property type="nucleotide sequence ID" value="NZ_JBHSEF010000022.1"/>
</dbReference>
<comment type="subcellular location">
    <subcellularLocation>
        <location evidence="2">Cytoplasm</location>
    </subcellularLocation>
</comment>
<dbReference type="SUPFAM" id="SSF142338">
    <property type="entry name" value="CofD-like"/>
    <property type="match status" value="1"/>
</dbReference>
<reference evidence="4" key="1">
    <citation type="journal article" date="2019" name="Int. J. Syst. Evol. Microbiol.">
        <title>The Global Catalogue of Microorganisms (GCM) 10K type strain sequencing project: providing services to taxonomists for standard genome sequencing and annotation.</title>
        <authorList>
            <consortium name="The Broad Institute Genomics Platform"/>
            <consortium name="The Broad Institute Genome Sequencing Center for Infectious Disease"/>
            <person name="Wu L."/>
            <person name="Ma J."/>
        </authorList>
    </citation>
    <scope>NUCLEOTIDE SEQUENCE [LARGE SCALE GENOMIC DNA]</scope>
    <source>
        <strain evidence="4">CCUG 50353</strain>
    </source>
</reference>
<keyword evidence="1 2" id="KW-0963">Cytoplasm</keyword>
<evidence type="ECO:0000256" key="2">
    <source>
        <dbReference type="HAMAP-Rule" id="MF_00973"/>
    </source>
</evidence>
<dbReference type="PANTHER" id="PTHR30135">
    <property type="entry name" value="UNCHARACTERIZED PROTEIN YVCK-RELATED"/>
    <property type="match status" value="1"/>
</dbReference>
<evidence type="ECO:0000313" key="3">
    <source>
        <dbReference type="EMBL" id="MFC4355147.1"/>
    </source>
</evidence>
<dbReference type="HAMAP" id="MF_00973">
    <property type="entry name" value="Gluconeogen_factor"/>
    <property type="match status" value="1"/>
</dbReference>
<dbReference type="InterPro" id="IPR002882">
    <property type="entry name" value="CofD"/>
</dbReference>
<protein>
    <recommendedName>
        <fullName evidence="2">Gluconeogenesis factor</fullName>
    </recommendedName>
</protein>
<dbReference type="Pfam" id="PF01933">
    <property type="entry name" value="CofD"/>
    <property type="match status" value="1"/>
</dbReference>
<accession>A0ABV8UUY4</accession>
<sequence>MSKHSNHLKVVVLGGGTGLSTLLRGLKKLPVEITAIVTVADDGGSSGRLREDYDIPPPGDVRNVIAALSDVEPLVEAMFQYRFNHSKDLEGHSLGNLMLAALTDITGDFGNAVSEMSRVLNIHGKVLPAANQLVTLHAVYEDGTIVSGESKIPLEDKPIRSVMITPEKVKPLPEALQAIKQADLIVIGPGSLYTSILPNLLVEDIQIALRQSSALKVYMCNLMTQAGETDRYKASHHLQAILNHTGPGLVDVVLAADLDLPASIVSSYSEEYAVPVIVDEEKIRSLGVDIIKRDIAVVRNGSVRHNSEKVALWLVYEAMNYRK</sequence>
<dbReference type="InterPro" id="IPR010119">
    <property type="entry name" value="Gluconeogen_factor"/>
</dbReference>
<dbReference type="CDD" id="cd07187">
    <property type="entry name" value="YvcK_like"/>
    <property type="match status" value="1"/>
</dbReference>
<dbReference type="Gene3D" id="3.40.50.10680">
    <property type="entry name" value="CofD-like domains"/>
    <property type="match status" value="1"/>
</dbReference>
<comment type="function">
    <text evidence="2">Required for morphogenesis under gluconeogenic growth conditions.</text>
</comment>
<comment type="similarity">
    <text evidence="2">Belongs to the gluconeogenesis factor family.</text>
</comment>
<evidence type="ECO:0000256" key="1">
    <source>
        <dbReference type="ARBA" id="ARBA00022490"/>
    </source>
</evidence>
<dbReference type="Proteomes" id="UP001595733">
    <property type="component" value="Unassembled WGS sequence"/>
</dbReference>
<evidence type="ECO:0000313" key="4">
    <source>
        <dbReference type="Proteomes" id="UP001595733"/>
    </source>
</evidence>
<name>A0ABV8UUY4_9BACL</name>
<dbReference type="InterPro" id="IPR038136">
    <property type="entry name" value="CofD-like_dom_sf"/>
</dbReference>
<comment type="caution">
    <text evidence="3">The sequence shown here is derived from an EMBL/GenBank/DDBJ whole genome shotgun (WGS) entry which is preliminary data.</text>
</comment>
<organism evidence="3 4">
    <name type="scientific">Chryseomicrobium palamuruense</name>
    <dbReference type="NCBI Taxonomy" id="682973"/>
    <lineage>
        <taxon>Bacteria</taxon>
        <taxon>Bacillati</taxon>
        <taxon>Bacillota</taxon>
        <taxon>Bacilli</taxon>
        <taxon>Bacillales</taxon>
        <taxon>Caryophanaceae</taxon>
        <taxon>Chryseomicrobium</taxon>
    </lineage>
</organism>